<dbReference type="InterPro" id="IPR006569">
    <property type="entry name" value="CID_dom"/>
</dbReference>
<name>A0AAW0YPD4_9TREE</name>
<evidence type="ECO:0000256" key="1">
    <source>
        <dbReference type="SAM" id="MobiDB-lite"/>
    </source>
</evidence>
<evidence type="ECO:0000313" key="4">
    <source>
        <dbReference type="Proteomes" id="UP001388673"/>
    </source>
</evidence>
<feature type="compositionally biased region" description="Pro residues" evidence="1">
    <location>
        <begin position="584"/>
        <end position="601"/>
    </location>
</feature>
<evidence type="ECO:0000259" key="2">
    <source>
        <dbReference type="PROSITE" id="PS51391"/>
    </source>
</evidence>
<dbReference type="KEGG" id="kne:92180214"/>
<feature type="domain" description="CID" evidence="2">
    <location>
        <begin position="1"/>
        <end position="158"/>
    </location>
</feature>
<dbReference type="GeneID" id="92180214"/>
<sequence length="809" mass="84347">MGDLQQFDTLLETTIKAPRLSGTKVAQLADLSQKLIAQDHHIITTFFKLNASLPHCSQARISSLYVFDSIARACRNAVNKGIGRDARNERGRGTQAGMLLKLEGVVDSWVDGMIDDGKGGVWAEGKEKTRKIIDIWSKHGTFPEPCLVRLSSKIANAGPQAGPSTAPSLARQISGQEQGQNHGQGSTTPPHPPPSDSSQTAAGLPPEIAKLLGIAAQGQTQASSSDGIASQIVGVASPSGNPTSSSQGTGTAPLDIAAILASVTKVIPAPSQAQQSYPQNLQPTTNALPAHSSSSTVSSIPTLDLANLANLIKQAPSPPVQNGQSFVPPQPPVSGGQPPGPPPGLNNNQMAALAKFAALAHAGPAPMSGPIGGPHPQYPPSRPQPPAFSPPARSNARFSPAKVNQGLPSPEITAEPMRLPGHQRRTSREFGGGERRGNPFNGSGQGPGSGPGPVPGTYELRRDGDGQGSGYGSRDGYEGRRGGHRGGSQDGGRGQRGGYEGQRGGGYGPRRDRERSRSPSSRDFGTGLGGGGRGRGGRPIDGGWGERPARGYQVRSGGFNNNNNSSSNSGPPSFSSQNSGPSFTPAPPPPVKQEGRAPPPSWMMESNNDGGEGEADMTLDDSDDNDEPVPSRKIESTNPHHQPQQSLQPSTQGQPQPFANTPTPNPNPMNNNNENGNVHAATTTTTTTTLADFDISSFDPTSPDSWHKLGMAWKNTTGKEPDQVALIHFLATGMVMDPSAMAMAGDQAQHGQSSEKQHPFTSTSTSSSSSGMHLDSTLHHQCKVWPGLVGLSGANEENISAFSSSQVLE</sequence>
<feature type="compositionally biased region" description="Pro residues" evidence="1">
    <location>
        <begin position="328"/>
        <end position="344"/>
    </location>
</feature>
<feature type="compositionally biased region" description="Low complexity" evidence="1">
    <location>
        <begin position="761"/>
        <end position="770"/>
    </location>
</feature>
<dbReference type="InterPro" id="IPR008942">
    <property type="entry name" value="ENTH_VHS"/>
</dbReference>
<feature type="region of interest" description="Disordered" evidence="1">
    <location>
        <begin position="315"/>
        <end position="348"/>
    </location>
</feature>
<feature type="region of interest" description="Disordered" evidence="1">
    <location>
        <begin position="743"/>
        <end position="774"/>
    </location>
</feature>
<feature type="region of interest" description="Disordered" evidence="1">
    <location>
        <begin position="156"/>
        <end position="202"/>
    </location>
</feature>
<proteinExistence type="predicted"/>
<protein>
    <recommendedName>
        <fullName evidence="2">CID domain-containing protein</fullName>
    </recommendedName>
</protein>
<keyword evidence="4" id="KW-1185">Reference proteome</keyword>
<feature type="region of interest" description="Disordered" evidence="1">
    <location>
        <begin position="274"/>
        <end position="298"/>
    </location>
</feature>
<comment type="caution">
    <text evidence="3">The sequence shown here is derived from an EMBL/GenBank/DDBJ whole genome shotgun (WGS) entry which is preliminary data.</text>
</comment>
<feature type="compositionally biased region" description="Low complexity" evidence="1">
    <location>
        <begin position="639"/>
        <end position="679"/>
    </location>
</feature>
<organism evidence="3 4">
    <name type="scientific">Kwoniella newhampshirensis</name>
    <dbReference type="NCBI Taxonomy" id="1651941"/>
    <lineage>
        <taxon>Eukaryota</taxon>
        <taxon>Fungi</taxon>
        <taxon>Dikarya</taxon>
        <taxon>Basidiomycota</taxon>
        <taxon>Agaricomycotina</taxon>
        <taxon>Tremellomycetes</taxon>
        <taxon>Tremellales</taxon>
        <taxon>Cryptococcaceae</taxon>
        <taxon>Kwoniella</taxon>
    </lineage>
</organism>
<dbReference type="AlphaFoldDB" id="A0AAW0YPD4"/>
<reference evidence="3 4" key="1">
    <citation type="journal article" date="2024" name="bioRxiv">
        <title>Comparative genomics of Cryptococcus and Kwoniella reveals pathogenesis evolution and contrasting karyotype dynamics via intercentromeric recombination or chromosome fusion.</title>
        <authorList>
            <person name="Coelho M.A."/>
            <person name="David-Palma M."/>
            <person name="Shea T."/>
            <person name="Bowers K."/>
            <person name="McGinley-Smith S."/>
            <person name="Mohammad A.W."/>
            <person name="Gnirke A."/>
            <person name="Yurkov A.M."/>
            <person name="Nowrousian M."/>
            <person name="Sun S."/>
            <person name="Cuomo C.A."/>
            <person name="Heitman J."/>
        </authorList>
    </citation>
    <scope>NUCLEOTIDE SEQUENCE [LARGE SCALE GENOMIC DNA]</scope>
    <source>
        <strain evidence="3 4">CBS 13917</strain>
    </source>
</reference>
<feature type="compositionally biased region" description="Gly residues" evidence="1">
    <location>
        <begin position="526"/>
        <end position="545"/>
    </location>
</feature>
<accession>A0AAW0YPD4</accession>
<feature type="compositionally biased region" description="Polar residues" evidence="1">
    <location>
        <begin position="162"/>
        <end position="181"/>
    </location>
</feature>
<gene>
    <name evidence="3" type="ORF">IAR55_002956</name>
</gene>
<feature type="compositionally biased region" description="Basic and acidic residues" evidence="1">
    <location>
        <begin position="426"/>
        <end position="437"/>
    </location>
</feature>
<dbReference type="EMBL" id="JBCAWK010000005">
    <property type="protein sequence ID" value="KAK8858727.1"/>
    <property type="molecule type" value="Genomic_DNA"/>
</dbReference>
<dbReference type="Gene3D" id="1.25.40.90">
    <property type="match status" value="1"/>
</dbReference>
<evidence type="ECO:0000313" key="3">
    <source>
        <dbReference type="EMBL" id="KAK8858727.1"/>
    </source>
</evidence>
<feature type="compositionally biased region" description="Acidic residues" evidence="1">
    <location>
        <begin position="611"/>
        <end position="627"/>
    </location>
</feature>
<dbReference type="RefSeq" id="XP_066803568.1">
    <property type="nucleotide sequence ID" value="XM_066946067.1"/>
</dbReference>
<feature type="region of interest" description="Disordered" evidence="1">
    <location>
        <begin position="364"/>
        <end position="679"/>
    </location>
</feature>
<feature type="compositionally biased region" description="Pro residues" evidence="1">
    <location>
        <begin position="376"/>
        <end position="389"/>
    </location>
</feature>
<feature type="compositionally biased region" description="Gly residues" evidence="1">
    <location>
        <begin position="485"/>
        <end position="508"/>
    </location>
</feature>
<dbReference type="Proteomes" id="UP001388673">
    <property type="component" value="Unassembled WGS sequence"/>
</dbReference>
<feature type="compositionally biased region" description="Low complexity" evidence="1">
    <location>
        <begin position="556"/>
        <end position="583"/>
    </location>
</feature>
<dbReference type="PROSITE" id="PS51391">
    <property type="entry name" value="CID"/>
    <property type="match status" value="1"/>
</dbReference>